<feature type="compositionally biased region" description="Basic and acidic residues" evidence="1">
    <location>
        <begin position="166"/>
        <end position="177"/>
    </location>
</feature>
<keyword evidence="4" id="KW-1185">Reference proteome</keyword>
<dbReference type="EMBL" id="CP041742">
    <property type="protein sequence ID" value="QDQ73216.1"/>
    <property type="molecule type" value="Genomic_DNA"/>
</dbReference>
<feature type="compositionally biased region" description="Basic and acidic residues" evidence="1">
    <location>
        <begin position="130"/>
        <end position="154"/>
    </location>
</feature>
<organism evidence="3 4">
    <name type="scientific">Pseudoluteimonas lycopersici</name>
    <dbReference type="NCBI Taxonomy" id="1324796"/>
    <lineage>
        <taxon>Bacteria</taxon>
        <taxon>Pseudomonadati</taxon>
        <taxon>Pseudomonadota</taxon>
        <taxon>Gammaproteobacteria</taxon>
        <taxon>Lysobacterales</taxon>
        <taxon>Lysobacteraceae</taxon>
        <taxon>Pseudoluteimonas</taxon>
    </lineage>
</organism>
<evidence type="ECO:0000256" key="2">
    <source>
        <dbReference type="SAM" id="SignalP"/>
    </source>
</evidence>
<protein>
    <recommendedName>
        <fullName evidence="5">Lipoprotein</fullName>
    </recommendedName>
</protein>
<evidence type="ECO:0008006" key="5">
    <source>
        <dbReference type="Google" id="ProtNLM"/>
    </source>
</evidence>
<evidence type="ECO:0000256" key="1">
    <source>
        <dbReference type="SAM" id="MobiDB-lite"/>
    </source>
</evidence>
<reference evidence="3 4" key="1">
    <citation type="submission" date="2019-07" db="EMBL/GenBank/DDBJ databases">
        <title>Lysobacter weifangensis sp. nov., isolated from bensulfuron-methyl contaminated farmland soil.</title>
        <authorList>
            <person name="Zhao H."/>
        </authorList>
    </citation>
    <scope>NUCLEOTIDE SEQUENCE [LARGE SCALE GENOMIC DNA]</scope>
    <source>
        <strain evidence="3 4">CC-Bw-6</strain>
    </source>
</reference>
<gene>
    <name evidence="3" type="ORF">FNZ56_04705</name>
</gene>
<keyword evidence="2" id="KW-0732">Signal</keyword>
<dbReference type="Proteomes" id="UP000315891">
    <property type="component" value="Chromosome"/>
</dbReference>
<feature type="signal peptide" evidence="2">
    <location>
        <begin position="1"/>
        <end position="25"/>
    </location>
</feature>
<accession>A0A516V3V7</accession>
<proteinExistence type="predicted"/>
<feature type="chain" id="PRO_5022022633" description="Lipoprotein" evidence="2">
    <location>
        <begin position="26"/>
        <end position="177"/>
    </location>
</feature>
<dbReference type="OrthoDB" id="7011540at2"/>
<dbReference type="PROSITE" id="PS51257">
    <property type="entry name" value="PROKAR_LIPOPROTEIN"/>
    <property type="match status" value="1"/>
</dbReference>
<name>A0A516V3V7_9GAMM</name>
<sequence>MRARNAAISCAAALLVACSSMSTISSPNPGTKFELEDKTLELPASTRVGRTTFGHFAFRATESASPAAPPFYGILPLALRKGQLVAGIVLTAPVMLLTKLRGAFKFYEVDSRKHTIRYRNDAGDPWIEHQVKPDEEASAREWFEEQEAEAKEEAAEQAAEAGEEAAEQKGNEEPDSP</sequence>
<dbReference type="AlphaFoldDB" id="A0A516V3V7"/>
<feature type="region of interest" description="Disordered" evidence="1">
    <location>
        <begin position="130"/>
        <end position="177"/>
    </location>
</feature>
<evidence type="ECO:0000313" key="3">
    <source>
        <dbReference type="EMBL" id="QDQ73216.1"/>
    </source>
</evidence>
<evidence type="ECO:0000313" key="4">
    <source>
        <dbReference type="Proteomes" id="UP000315891"/>
    </source>
</evidence>
<dbReference type="RefSeq" id="WP_143878729.1">
    <property type="nucleotide sequence ID" value="NZ_BAABLZ010000001.1"/>
</dbReference>